<organism evidence="3 4">
    <name type="scientific">Mycena citricolor</name>
    <dbReference type="NCBI Taxonomy" id="2018698"/>
    <lineage>
        <taxon>Eukaryota</taxon>
        <taxon>Fungi</taxon>
        <taxon>Dikarya</taxon>
        <taxon>Basidiomycota</taxon>
        <taxon>Agaricomycotina</taxon>
        <taxon>Agaricomycetes</taxon>
        <taxon>Agaricomycetidae</taxon>
        <taxon>Agaricales</taxon>
        <taxon>Marasmiineae</taxon>
        <taxon>Mycenaceae</taxon>
        <taxon>Mycena</taxon>
    </lineage>
</organism>
<proteinExistence type="predicted"/>
<feature type="region of interest" description="Disordered" evidence="1">
    <location>
        <begin position="1"/>
        <end position="71"/>
    </location>
</feature>
<evidence type="ECO:0000313" key="3">
    <source>
        <dbReference type="EMBL" id="CAK5282493.1"/>
    </source>
</evidence>
<reference evidence="3" key="1">
    <citation type="submission" date="2023-11" db="EMBL/GenBank/DDBJ databases">
        <authorList>
            <person name="De Vega J J."/>
            <person name="De Vega J J."/>
        </authorList>
    </citation>
    <scope>NUCLEOTIDE SEQUENCE</scope>
</reference>
<keyword evidence="2" id="KW-0812">Transmembrane</keyword>
<feature type="compositionally biased region" description="Polar residues" evidence="1">
    <location>
        <begin position="31"/>
        <end position="41"/>
    </location>
</feature>
<protein>
    <submittedName>
        <fullName evidence="3">Uncharacterized protein</fullName>
    </submittedName>
</protein>
<feature type="compositionally biased region" description="Polar residues" evidence="1">
    <location>
        <begin position="1"/>
        <end position="11"/>
    </location>
</feature>
<keyword evidence="2" id="KW-0472">Membrane</keyword>
<evidence type="ECO:0000256" key="2">
    <source>
        <dbReference type="SAM" id="Phobius"/>
    </source>
</evidence>
<feature type="region of interest" description="Disordered" evidence="1">
    <location>
        <begin position="125"/>
        <end position="158"/>
    </location>
</feature>
<feature type="transmembrane region" description="Helical" evidence="2">
    <location>
        <begin position="275"/>
        <end position="294"/>
    </location>
</feature>
<dbReference type="Proteomes" id="UP001295794">
    <property type="component" value="Unassembled WGS sequence"/>
</dbReference>
<evidence type="ECO:0000313" key="4">
    <source>
        <dbReference type="Proteomes" id="UP001295794"/>
    </source>
</evidence>
<dbReference type="EMBL" id="CAVNYO010000455">
    <property type="protein sequence ID" value="CAK5282493.1"/>
    <property type="molecule type" value="Genomic_DNA"/>
</dbReference>
<feature type="compositionally biased region" description="Polar residues" evidence="1">
    <location>
        <begin position="55"/>
        <end position="71"/>
    </location>
</feature>
<evidence type="ECO:0000256" key="1">
    <source>
        <dbReference type="SAM" id="MobiDB-lite"/>
    </source>
</evidence>
<dbReference type="AlphaFoldDB" id="A0AAD2HUP0"/>
<comment type="caution">
    <text evidence="3">The sequence shown here is derived from an EMBL/GenBank/DDBJ whole genome shotgun (WGS) entry which is preliminary data.</text>
</comment>
<sequence>MSECTVTSCRRSPQDGVYPESFEAPKEQRQDGNSFRSSGQVQALPGGGPGDSEAVGSSTDLSGGGNSTQHGLSSIIKSASTVVETVSVASTQGVNVGVTTTFALSSATAFTSSSLPISSSSLSSALHGSSTTAATPKSATASLRPSKSASVSSRPASLSQAVRPSSSATAEAFLFAPSASTTFSPSSAVLQTPVDSTTSVSSLPSVTSPSHSAPSSIGFLSETVLGEKIIPTLGLGSTDVGAASPSLLPPAGGAAGASPLSSSNSKLASGVSSQVGVIILAVALVSFVAAAVSVRQLQARRRRRRLALSGDGFESARQTRQGGSYAQLP</sequence>
<keyword evidence="4" id="KW-1185">Reference proteome</keyword>
<keyword evidence="2" id="KW-1133">Transmembrane helix</keyword>
<accession>A0AAD2HUP0</accession>
<gene>
    <name evidence="3" type="ORF">MYCIT1_LOCUS34274</name>
</gene>
<name>A0AAD2HUP0_9AGAR</name>